<dbReference type="STRING" id="588581.Cpap_3230"/>
<feature type="signal peptide" evidence="1">
    <location>
        <begin position="1"/>
        <end position="18"/>
    </location>
</feature>
<sequence length="171" mass="17625">MKKLKLSVLLVVVAVAIAAVGSAALSSVSFDRSVKAGKILVDTDDNVAIQITNISKYQGLVKADSKGKVSININEAINSNSNTNSGFNTDAIFTIGSTSSGVIKIKNNSDAPVSVSIINESGNNNAIALTPVNNGNNTINVGGSGDFYFTINTTGLEPSKTLNGVLHVEAK</sequence>
<feature type="chain" id="PRO_5039460264" evidence="1">
    <location>
        <begin position="19"/>
        <end position="171"/>
    </location>
</feature>
<dbReference type="AlphaFoldDB" id="F1TA64"/>
<evidence type="ECO:0000256" key="1">
    <source>
        <dbReference type="SAM" id="SignalP"/>
    </source>
</evidence>
<proteinExistence type="predicted"/>
<keyword evidence="1" id="KW-0732">Signal</keyword>
<evidence type="ECO:0000313" key="2">
    <source>
        <dbReference type="EMBL" id="EGD48806.1"/>
    </source>
</evidence>
<reference evidence="2" key="1">
    <citation type="submission" date="2009-07" db="EMBL/GenBank/DDBJ databases">
        <authorList>
            <consortium name="US DOE Joint Genome Institute (JGI-PGF)"/>
            <person name="Lucas S."/>
            <person name="Copeland A."/>
            <person name="Lapidus A."/>
            <person name="Glavina del Rio T."/>
            <person name="Tice H."/>
            <person name="Bruce D."/>
            <person name="Goodwin L."/>
            <person name="Pitluck S."/>
            <person name="Larimer F."/>
            <person name="Land M.L."/>
            <person name="Mouttaki H."/>
            <person name="He Z."/>
            <person name="Zhou J."/>
            <person name="Hemme C.L."/>
        </authorList>
    </citation>
    <scope>NUCLEOTIDE SEQUENCE [LARGE SCALE GENOMIC DNA]</scope>
    <source>
        <strain evidence="2">DSM 2782</strain>
    </source>
</reference>
<reference evidence="2" key="2">
    <citation type="submission" date="2011-01" db="EMBL/GenBank/DDBJ databases">
        <title>The Non-contiguous Finished genome of Clostridium papyrosolvens.</title>
        <authorList>
            <person name="Lucas S."/>
            <person name="Copeland A."/>
            <person name="Lapidus A."/>
            <person name="Cheng J.-F."/>
            <person name="Goodwin L."/>
            <person name="Pitluck S."/>
            <person name="Misra M."/>
            <person name="Chertkov O."/>
            <person name="Detter J.C."/>
            <person name="Han C."/>
            <person name="Tapia R."/>
            <person name="Land M."/>
            <person name="Hauser L."/>
            <person name="Kyrpides N."/>
            <person name="Ivanova N."/>
            <person name="Pagani I."/>
            <person name="Mouttaki H."/>
            <person name="He Z."/>
            <person name="Zhou J."/>
            <person name="Hemme C.L."/>
            <person name="Woyke T."/>
        </authorList>
    </citation>
    <scope>NUCLEOTIDE SEQUENCE [LARGE SCALE GENOMIC DNA]</scope>
    <source>
        <strain evidence="2">DSM 2782</strain>
    </source>
</reference>
<keyword evidence="3" id="KW-1185">Reference proteome</keyword>
<protein>
    <submittedName>
        <fullName evidence="2">Uncharacterized protein</fullName>
    </submittedName>
</protein>
<dbReference type="RefSeq" id="WP_004618092.1">
    <property type="nucleotide sequence ID" value="NZ_ACXX02000003.1"/>
</dbReference>
<dbReference type="Proteomes" id="UP000003860">
    <property type="component" value="Unassembled WGS sequence"/>
</dbReference>
<dbReference type="EMBL" id="ACXX02000003">
    <property type="protein sequence ID" value="EGD48806.1"/>
    <property type="molecule type" value="Genomic_DNA"/>
</dbReference>
<comment type="caution">
    <text evidence="2">The sequence shown here is derived from an EMBL/GenBank/DDBJ whole genome shotgun (WGS) entry which is preliminary data.</text>
</comment>
<evidence type="ECO:0000313" key="3">
    <source>
        <dbReference type="Proteomes" id="UP000003860"/>
    </source>
</evidence>
<name>F1TA64_9FIRM</name>
<accession>F1TA64</accession>
<gene>
    <name evidence="2" type="ORF">Cpap_3230</name>
</gene>
<organism evidence="2 3">
    <name type="scientific">Ruminiclostridium papyrosolvens DSM 2782</name>
    <dbReference type="NCBI Taxonomy" id="588581"/>
    <lineage>
        <taxon>Bacteria</taxon>
        <taxon>Bacillati</taxon>
        <taxon>Bacillota</taxon>
        <taxon>Clostridia</taxon>
        <taxon>Eubacteriales</taxon>
        <taxon>Oscillospiraceae</taxon>
        <taxon>Ruminiclostridium</taxon>
    </lineage>
</organism>